<reference evidence="3" key="1">
    <citation type="submission" date="2017-09" db="EMBL/GenBank/DDBJ databases">
        <title>Depth-based differentiation of microbial function through sediment-hosted aquifers and enrichment of novel symbionts in the deep terrestrial subsurface.</title>
        <authorList>
            <person name="Probst A.J."/>
            <person name="Ladd B."/>
            <person name="Jarett J.K."/>
            <person name="Geller-Mcgrath D.E."/>
            <person name="Sieber C.M.K."/>
            <person name="Emerson J.B."/>
            <person name="Anantharaman K."/>
            <person name="Thomas B.C."/>
            <person name="Malmstrom R."/>
            <person name="Stieglmeier M."/>
            <person name="Klingl A."/>
            <person name="Woyke T."/>
            <person name="Ryan C.M."/>
            <person name="Banfield J.F."/>
        </authorList>
    </citation>
    <scope>NUCLEOTIDE SEQUENCE [LARGE SCALE GENOMIC DNA]</scope>
</reference>
<keyword evidence="1" id="KW-0812">Transmembrane</keyword>
<organism evidence="2 3">
    <name type="scientific">Candidatus Wolfebacteria bacterium CG03_land_8_20_14_0_80_40_12</name>
    <dbReference type="NCBI Taxonomy" id="1975069"/>
    <lineage>
        <taxon>Bacteria</taxon>
        <taxon>Candidatus Wolfeibacteriota</taxon>
    </lineage>
</organism>
<name>A0A2M7B6E5_9BACT</name>
<feature type="transmembrane region" description="Helical" evidence="1">
    <location>
        <begin position="14"/>
        <end position="36"/>
    </location>
</feature>
<dbReference type="EMBL" id="PEVJ01000004">
    <property type="protein sequence ID" value="PIU98674.1"/>
    <property type="molecule type" value="Genomic_DNA"/>
</dbReference>
<accession>A0A2M7B6E5</accession>
<dbReference type="AlphaFoldDB" id="A0A2M7B6E5"/>
<proteinExistence type="predicted"/>
<evidence type="ECO:0008006" key="4">
    <source>
        <dbReference type="Google" id="ProtNLM"/>
    </source>
</evidence>
<sequence length="166" mass="19548">MISAAIFWFEKNLLLFQFISVLISGALLFFAFYFIVRTNLIGEKLEHFIDVLGSRDFSKRRTLKAWKQIQKRLKAGDANQLKLAVLEADRILHEILRMAGYQEKNLDEIFGRLTEAQLSNIAEIQQVHKLRHRIANEPDFYLTENEARMAIEIYKKAFQEMKLIRD</sequence>
<dbReference type="Proteomes" id="UP000228949">
    <property type="component" value="Unassembled WGS sequence"/>
</dbReference>
<evidence type="ECO:0000313" key="2">
    <source>
        <dbReference type="EMBL" id="PIU98674.1"/>
    </source>
</evidence>
<gene>
    <name evidence="2" type="ORF">COS61_00095</name>
</gene>
<protein>
    <recommendedName>
        <fullName evidence="4">DUF4129 domain-containing protein</fullName>
    </recommendedName>
</protein>
<keyword evidence="1" id="KW-0472">Membrane</keyword>
<evidence type="ECO:0000313" key="3">
    <source>
        <dbReference type="Proteomes" id="UP000228949"/>
    </source>
</evidence>
<keyword evidence="1" id="KW-1133">Transmembrane helix</keyword>
<comment type="caution">
    <text evidence="2">The sequence shown here is derived from an EMBL/GenBank/DDBJ whole genome shotgun (WGS) entry which is preliminary data.</text>
</comment>
<evidence type="ECO:0000256" key="1">
    <source>
        <dbReference type="SAM" id="Phobius"/>
    </source>
</evidence>